<dbReference type="EMBL" id="AAYA01000012">
    <property type="protein sequence ID" value="EBA06816.1"/>
    <property type="molecule type" value="Genomic_DNA"/>
</dbReference>
<comment type="similarity">
    <text evidence="1">Belongs to the short-chain dehydrogenases/reductases (SDR) family.</text>
</comment>
<proteinExistence type="inferred from homology"/>
<evidence type="ECO:0000256" key="1">
    <source>
        <dbReference type="ARBA" id="ARBA00006484"/>
    </source>
</evidence>
<dbReference type="Gene3D" id="3.40.50.720">
    <property type="entry name" value="NAD(P)-binding Rossmann-like Domain"/>
    <property type="match status" value="1"/>
</dbReference>
<comment type="caution">
    <text evidence="3">The sequence shown here is derived from an EMBL/GenBank/DDBJ whole genome shotgun (WGS) entry which is preliminary data.</text>
</comment>
<dbReference type="AlphaFoldDB" id="A3K757"/>
<dbReference type="SUPFAM" id="SSF51735">
    <property type="entry name" value="NAD(P)-binding Rossmann-fold domains"/>
    <property type="match status" value="1"/>
</dbReference>
<dbReference type="PRINTS" id="PR00081">
    <property type="entry name" value="GDHRDH"/>
</dbReference>
<evidence type="ECO:0000256" key="2">
    <source>
        <dbReference type="ARBA" id="ARBA00023002"/>
    </source>
</evidence>
<keyword evidence="4" id="KW-1185">Reference proteome</keyword>
<dbReference type="Proteomes" id="UP000005713">
    <property type="component" value="Unassembled WGS sequence"/>
</dbReference>
<accession>A3K757</accession>
<dbReference type="RefSeq" id="WP_005861432.1">
    <property type="nucleotide sequence ID" value="NZ_AAYA01000012.1"/>
</dbReference>
<dbReference type="Pfam" id="PF00106">
    <property type="entry name" value="adh_short"/>
    <property type="match status" value="1"/>
</dbReference>
<dbReference type="InterPro" id="IPR036291">
    <property type="entry name" value="NAD(P)-bd_dom_sf"/>
</dbReference>
<sequence>MNGLFDLNGKIAIVTGAGRGLGAAIARALAGAGAHVTLSGRSSGPLGETETAIREAGGRADSLLCDVTRREDVDRMIGTVETA</sequence>
<dbReference type="OrthoDB" id="8557335at2"/>
<dbReference type="PANTHER" id="PTHR43669:SF3">
    <property type="entry name" value="ALCOHOL DEHYDROGENASE, PUTATIVE (AFU_ORTHOLOGUE AFUA_3G03445)-RELATED"/>
    <property type="match status" value="1"/>
</dbReference>
<evidence type="ECO:0000313" key="3">
    <source>
        <dbReference type="EMBL" id="EBA06816.1"/>
    </source>
</evidence>
<keyword evidence="2" id="KW-0560">Oxidoreductase</keyword>
<protein>
    <submittedName>
        <fullName evidence="3">Short-chain alcohol dehydrogenase</fullName>
    </submittedName>
</protein>
<gene>
    <name evidence="3" type="ORF">SSE37_00055</name>
</gene>
<organism evidence="3 4">
    <name type="scientific">Sagittula stellata (strain ATCC 700073 / DSM 11524 / E-37)</name>
    <dbReference type="NCBI Taxonomy" id="388399"/>
    <lineage>
        <taxon>Bacteria</taxon>
        <taxon>Pseudomonadati</taxon>
        <taxon>Pseudomonadota</taxon>
        <taxon>Alphaproteobacteria</taxon>
        <taxon>Rhodobacterales</taxon>
        <taxon>Roseobacteraceae</taxon>
        <taxon>Sagittula</taxon>
    </lineage>
</organism>
<dbReference type="eggNOG" id="COG1028">
    <property type="taxonomic scope" value="Bacteria"/>
</dbReference>
<dbReference type="PANTHER" id="PTHR43669">
    <property type="entry name" value="5-KETO-D-GLUCONATE 5-REDUCTASE"/>
    <property type="match status" value="1"/>
</dbReference>
<reference evidence="3 4" key="1">
    <citation type="submission" date="2006-06" db="EMBL/GenBank/DDBJ databases">
        <authorList>
            <person name="Moran M.A."/>
            <person name="Ferriera S."/>
            <person name="Johnson J."/>
            <person name="Kravitz S."/>
            <person name="Beeson K."/>
            <person name="Sutton G."/>
            <person name="Rogers Y.-H."/>
            <person name="Friedman R."/>
            <person name="Frazier M."/>
            <person name="Venter J.C."/>
        </authorList>
    </citation>
    <scope>NUCLEOTIDE SEQUENCE [LARGE SCALE GENOMIC DNA]</scope>
    <source>
        <strain evidence="3 4">E-37</strain>
    </source>
</reference>
<name>A3K757_SAGS3</name>
<dbReference type="InterPro" id="IPR002347">
    <property type="entry name" value="SDR_fam"/>
</dbReference>
<evidence type="ECO:0000313" key="4">
    <source>
        <dbReference type="Proteomes" id="UP000005713"/>
    </source>
</evidence>
<feature type="non-terminal residue" evidence="3">
    <location>
        <position position="83"/>
    </location>
</feature>
<dbReference type="GO" id="GO:0016491">
    <property type="term" value="F:oxidoreductase activity"/>
    <property type="evidence" value="ECO:0007669"/>
    <property type="project" value="UniProtKB-KW"/>
</dbReference>